<dbReference type="Pfam" id="PF13380">
    <property type="entry name" value="CoA_binding_2"/>
    <property type="match status" value="1"/>
</dbReference>
<dbReference type="SMART" id="SM00881">
    <property type="entry name" value="CoA_binding"/>
    <property type="match status" value="1"/>
</dbReference>
<dbReference type="InterPro" id="IPR036291">
    <property type="entry name" value="NAD(P)-bd_dom_sf"/>
</dbReference>
<proteinExistence type="predicted"/>
<sequence length="127" mass="14098">MKIAVVGASNNIEKYGNRIVRHLLGDGHDVCPVNPHEDIILGQPVYKKISDVPGKIDIVDIVVPPDATLKILKELRSLHGVNVWIQPGAESDAVIAYLEKHSRDFGRIIYNQCIMTSLEREYPGQSS</sequence>
<protein>
    <recommendedName>
        <fullName evidence="1">CoA-binding domain-containing protein</fullName>
    </recommendedName>
</protein>
<dbReference type="EMBL" id="MHKN01000032">
    <property type="protein sequence ID" value="OGY91806.1"/>
    <property type="molecule type" value="Genomic_DNA"/>
</dbReference>
<name>A0A1G2BSG5_9BACT</name>
<dbReference type="Gene3D" id="3.40.50.720">
    <property type="entry name" value="NAD(P)-binding Rossmann-like Domain"/>
    <property type="match status" value="1"/>
</dbReference>
<evidence type="ECO:0000259" key="1">
    <source>
        <dbReference type="SMART" id="SM00881"/>
    </source>
</evidence>
<accession>A0A1G2BSG5</accession>
<evidence type="ECO:0000313" key="3">
    <source>
        <dbReference type="Proteomes" id="UP000177349"/>
    </source>
</evidence>
<dbReference type="PANTHER" id="PTHR33303:SF2">
    <property type="entry name" value="COA-BINDING DOMAIN-CONTAINING PROTEIN"/>
    <property type="match status" value="1"/>
</dbReference>
<evidence type="ECO:0000313" key="2">
    <source>
        <dbReference type="EMBL" id="OGY91806.1"/>
    </source>
</evidence>
<dbReference type="PANTHER" id="PTHR33303">
    <property type="entry name" value="CYTOPLASMIC PROTEIN-RELATED"/>
    <property type="match status" value="1"/>
</dbReference>
<reference evidence="2 3" key="1">
    <citation type="journal article" date="2016" name="Nat. Commun.">
        <title>Thousands of microbial genomes shed light on interconnected biogeochemical processes in an aquifer system.</title>
        <authorList>
            <person name="Anantharaman K."/>
            <person name="Brown C.T."/>
            <person name="Hug L.A."/>
            <person name="Sharon I."/>
            <person name="Castelle C.J."/>
            <person name="Probst A.J."/>
            <person name="Thomas B.C."/>
            <person name="Singh A."/>
            <person name="Wilkins M.J."/>
            <person name="Karaoz U."/>
            <person name="Brodie E.L."/>
            <person name="Williams K.H."/>
            <person name="Hubbard S.S."/>
            <person name="Banfield J.F."/>
        </authorList>
    </citation>
    <scope>NUCLEOTIDE SEQUENCE [LARGE SCALE GENOMIC DNA]</scope>
</reference>
<gene>
    <name evidence="2" type="ORF">A3B31_03535</name>
</gene>
<dbReference type="InterPro" id="IPR003781">
    <property type="entry name" value="CoA-bd"/>
</dbReference>
<dbReference type="AlphaFoldDB" id="A0A1G2BSG5"/>
<organism evidence="2 3">
    <name type="scientific">Candidatus Komeilibacteria bacterium RIFCSPLOWO2_01_FULL_53_11</name>
    <dbReference type="NCBI Taxonomy" id="1798552"/>
    <lineage>
        <taxon>Bacteria</taxon>
        <taxon>Candidatus Komeiliibacteriota</taxon>
    </lineage>
</organism>
<feature type="domain" description="CoA-binding" evidence="1">
    <location>
        <begin position="1"/>
        <end position="89"/>
    </location>
</feature>
<comment type="caution">
    <text evidence="2">The sequence shown here is derived from an EMBL/GenBank/DDBJ whole genome shotgun (WGS) entry which is preliminary data.</text>
</comment>
<dbReference type="Proteomes" id="UP000177349">
    <property type="component" value="Unassembled WGS sequence"/>
</dbReference>
<dbReference type="SUPFAM" id="SSF51735">
    <property type="entry name" value="NAD(P)-binding Rossmann-fold domains"/>
    <property type="match status" value="1"/>
</dbReference>